<dbReference type="Proteomes" id="UP000318681">
    <property type="component" value="Unassembled WGS sequence"/>
</dbReference>
<name>A0A558RCV6_9SPHN</name>
<feature type="domain" description="GmrSD restriction endonucleases C-terminal" evidence="2">
    <location>
        <begin position="471"/>
        <end position="576"/>
    </location>
</feature>
<dbReference type="Pfam" id="PF07510">
    <property type="entry name" value="GmrSD_C"/>
    <property type="match status" value="1"/>
</dbReference>
<evidence type="ECO:0000259" key="2">
    <source>
        <dbReference type="Pfam" id="PF07510"/>
    </source>
</evidence>
<sequence length="597" mass="68711">MSYQSMTIAEALNRINQSLFLPAIQRPYVWKPEAIIELFDSLMQGYPISSFLFWEVEPENRRRWAIYKFQEQHRQGESWNETVQPDGRSVVFVLDGQQRLTSLLIGLRGSYTQRERYGRREKATSYRAHHLYLDLFKDPADIDEDEEITANRYAFRFSDVAPRNDAKHLWMKIGDILDLEAGDRLTAYRDQLLGAVHERVTAAQLEIAEQSLGRLHDLVWREQPISYYTEHLQDLDRVLSVFIRANEGGTKLSKSDLLMAVIETTWGESYVREEILGLVKRLNRDMGREFAFDKDTVMRACLVIPDLPVVYNVANFTAHNMAVIRQSWSLIRSSLEAAVALAARFGLDASLLSSTNAIIPIAYYISRLGGHPLDGTSAFDVVNRERIRRWLFSSLFNGAFGGNSDQTMALCREVIRNELRTSRDFPLQRLADDMRTRRSRPIAFDDQGVRKLLDVNYGQRHCYLALAMLYDGQTSRTARYHVDHIIPQALLSEKVLRERGVPGAKIERIRAAANRIGNLQLLVDHDNLGKSDTAFETWLKTRDPAYLEQHMIPDDAELWHPEALLEFIDAREDLMRAALRRFLIIEDRSPPPNRAAA</sequence>
<dbReference type="OrthoDB" id="9798761at2"/>
<protein>
    <submittedName>
        <fullName evidence="3">DUF262 domain-containing protein</fullName>
    </submittedName>
</protein>
<evidence type="ECO:0000313" key="4">
    <source>
        <dbReference type="Proteomes" id="UP000318681"/>
    </source>
</evidence>
<gene>
    <name evidence="3" type="ORF">FOY91_02285</name>
</gene>
<organism evidence="3 4">
    <name type="scientific">Alterirhizorhabdus solaris</name>
    <dbReference type="NCBI Taxonomy" id="2529389"/>
    <lineage>
        <taxon>Bacteria</taxon>
        <taxon>Pseudomonadati</taxon>
        <taxon>Pseudomonadota</taxon>
        <taxon>Alphaproteobacteria</taxon>
        <taxon>Sphingomonadales</taxon>
        <taxon>Rhizorhabdaceae</taxon>
        <taxon>Alterirhizorhabdus</taxon>
    </lineage>
</organism>
<keyword evidence="4" id="KW-1185">Reference proteome</keyword>
<dbReference type="EMBL" id="VNIM01000004">
    <property type="protein sequence ID" value="TVV77174.1"/>
    <property type="molecule type" value="Genomic_DNA"/>
</dbReference>
<comment type="caution">
    <text evidence="3">The sequence shown here is derived from an EMBL/GenBank/DDBJ whole genome shotgun (WGS) entry which is preliminary data.</text>
</comment>
<dbReference type="AlphaFoldDB" id="A0A558RCV6"/>
<dbReference type="InterPro" id="IPR011089">
    <property type="entry name" value="GmrSD_C"/>
</dbReference>
<reference evidence="3 4" key="1">
    <citation type="submission" date="2019-07" db="EMBL/GenBank/DDBJ databases">
        <title>Sphingomonas solaris sp. nov., isolated from a solar panel from Boston, Massachusetts.</title>
        <authorList>
            <person name="Tanner K."/>
            <person name="Pascual J."/>
            <person name="Mancuso C."/>
            <person name="Pereto J."/>
            <person name="Khalil A."/>
            <person name="Vilanova C."/>
        </authorList>
    </citation>
    <scope>NUCLEOTIDE SEQUENCE [LARGE SCALE GENOMIC DNA]</scope>
    <source>
        <strain evidence="3 4">R4DWN</strain>
    </source>
</reference>
<dbReference type="Pfam" id="PF03235">
    <property type="entry name" value="GmrSD_N"/>
    <property type="match status" value="1"/>
</dbReference>
<dbReference type="PANTHER" id="PTHR37292:SF2">
    <property type="entry name" value="DUF262 DOMAIN-CONTAINING PROTEIN"/>
    <property type="match status" value="1"/>
</dbReference>
<evidence type="ECO:0000259" key="1">
    <source>
        <dbReference type="Pfam" id="PF03235"/>
    </source>
</evidence>
<accession>A0A558RCV6</accession>
<feature type="domain" description="GmrSD restriction endonucleases N-terminal" evidence="1">
    <location>
        <begin position="9"/>
        <end position="261"/>
    </location>
</feature>
<dbReference type="InterPro" id="IPR004919">
    <property type="entry name" value="GmrSD_N"/>
</dbReference>
<proteinExistence type="predicted"/>
<evidence type="ECO:0000313" key="3">
    <source>
        <dbReference type="EMBL" id="TVV77174.1"/>
    </source>
</evidence>
<dbReference type="PANTHER" id="PTHR37292">
    <property type="entry name" value="VNG6097C"/>
    <property type="match status" value="1"/>
</dbReference>